<sequence>MATTQRLPLVELKRPVFESATLWQPGRSLQEEDTTSHQHPTEKVANNNQNRQLRTRDLQKHQPQQQPAGLSSSVTPRLQSLHYYQQLHREASQITMATVAMERQRRRRDHSIAAASASMELDGRHLSAVGQRRGGPQLESLPTTAATGSVPSPPPPPTGVQTMIAGGLQAVGRREFSDAVGPSSLPFVQRHLRRHRTLLELSQGQDRLVVDAFVEAPSPSERLAARMRACAGEPTRGQTSILERQQRQQQEEKQQQEKDKQQKKRNHRRRLSKREKTAQTISRAILTYDRSL</sequence>
<dbReference type="Proteomes" id="UP000095280">
    <property type="component" value="Unplaced"/>
</dbReference>
<dbReference type="WBParaSite" id="maker-uti_cns_0001963-snap-gene-0.13-mRNA-1">
    <property type="protein sequence ID" value="maker-uti_cns_0001963-snap-gene-0.13-mRNA-1"/>
    <property type="gene ID" value="maker-uti_cns_0001963-snap-gene-0.13"/>
</dbReference>
<feature type="compositionally biased region" description="Basic residues" evidence="1">
    <location>
        <begin position="261"/>
        <end position="273"/>
    </location>
</feature>
<protein>
    <submittedName>
        <fullName evidence="3">Uncharacterized protein</fullName>
    </submittedName>
</protein>
<feature type="compositionally biased region" description="Polar residues" evidence="1">
    <location>
        <begin position="61"/>
        <end position="76"/>
    </location>
</feature>
<dbReference type="AlphaFoldDB" id="A0A1I8GGN6"/>
<evidence type="ECO:0000256" key="1">
    <source>
        <dbReference type="SAM" id="MobiDB-lite"/>
    </source>
</evidence>
<accession>A0A1I8GGN6</accession>
<keyword evidence="2" id="KW-1185">Reference proteome</keyword>
<reference evidence="3" key="1">
    <citation type="submission" date="2016-11" db="UniProtKB">
        <authorList>
            <consortium name="WormBaseParasite"/>
        </authorList>
    </citation>
    <scope>IDENTIFICATION</scope>
</reference>
<organism evidence="2 3">
    <name type="scientific">Macrostomum lignano</name>
    <dbReference type="NCBI Taxonomy" id="282301"/>
    <lineage>
        <taxon>Eukaryota</taxon>
        <taxon>Metazoa</taxon>
        <taxon>Spiralia</taxon>
        <taxon>Lophotrochozoa</taxon>
        <taxon>Platyhelminthes</taxon>
        <taxon>Rhabditophora</taxon>
        <taxon>Macrostomorpha</taxon>
        <taxon>Macrostomida</taxon>
        <taxon>Macrostomidae</taxon>
        <taxon>Macrostomum</taxon>
    </lineage>
</organism>
<feature type="compositionally biased region" description="Basic and acidic residues" evidence="1">
    <location>
        <begin position="244"/>
        <end position="260"/>
    </location>
</feature>
<feature type="region of interest" description="Disordered" evidence="1">
    <location>
        <begin position="130"/>
        <end position="155"/>
    </location>
</feature>
<feature type="region of interest" description="Disordered" evidence="1">
    <location>
        <begin position="23"/>
        <end position="76"/>
    </location>
</feature>
<feature type="region of interest" description="Disordered" evidence="1">
    <location>
        <begin position="231"/>
        <end position="292"/>
    </location>
</feature>
<evidence type="ECO:0000313" key="3">
    <source>
        <dbReference type="WBParaSite" id="maker-uti_cns_0001963-snap-gene-0.13-mRNA-1"/>
    </source>
</evidence>
<name>A0A1I8GGN6_9PLAT</name>
<proteinExistence type="predicted"/>
<evidence type="ECO:0000313" key="2">
    <source>
        <dbReference type="Proteomes" id="UP000095280"/>
    </source>
</evidence>